<dbReference type="InterPro" id="IPR036188">
    <property type="entry name" value="FAD/NAD-bd_sf"/>
</dbReference>
<dbReference type="OrthoDB" id="16820at2759"/>
<dbReference type="Proteomes" id="UP000070501">
    <property type="component" value="Unassembled WGS sequence"/>
</dbReference>
<sequence length="418" mass="46430">MGSTSKLLGDITIIGAGLAGLTLALALHQEGIPVTVYESRPAPLNIGGAVMLSPNALKIFDAYGLYDVIKTKGYNFEHLEYRTVDGKLVDTYDFGSHEKYGYPGLRIYRYILIDTLVEALQTRGIPVVYGKKFSHVVSDSADEGVTFAFTDGTEQRTSLLVGADGIHSTVRKYLYPDLERTFIGMAGITAAVPLSTLELPESYHLPVTVMSPKGAFVIAPQDVDGSEVLIGKQMRMPASLTASPSWEREFVADKAAGVEFLQSDNEHFPPFVQRAVDQITSTDKVNKWPFFVVPPLDRWTSETRRVLILGDAAHAIPPSAGQGINQAFEDVYILALLLGKKEQIGSDRLQDALEFWHTYRQERINRIMVLNNEIDQRRMPADDGVGKANEGRGQGYDLEWLYKPDFKQVVEEWVQKQA</sequence>
<dbReference type="InParanoid" id="A0A136IPX7"/>
<evidence type="ECO:0000256" key="4">
    <source>
        <dbReference type="ARBA" id="ARBA00022827"/>
    </source>
</evidence>
<dbReference type="Pfam" id="PF01494">
    <property type="entry name" value="FAD_binding_3"/>
    <property type="match status" value="1"/>
</dbReference>
<evidence type="ECO:0000256" key="2">
    <source>
        <dbReference type="ARBA" id="ARBA00007992"/>
    </source>
</evidence>
<keyword evidence="3" id="KW-0285">Flavoprotein</keyword>
<feature type="domain" description="FAD-binding" evidence="7">
    <location>
        <begin position="10"/>
        <end position="350"/>
    </location>
</feature>
<evidence type="ECO:0000313" key="9">
    <source>
        <dbReference type="Proteomes" id="UP000070501"/>
    </source>
</evidence>
<dbReference type="FunFam" id="3.50.50.60:FF:000156">
    <property type="entry name" value="Salicylate hydroxylase, putative"/>
    <property type="match status" value="1"/>
</dbReference>
<dbReference type="PRINTS" id="PR00420">
    <property type="entry name" value="RNGMNOXGNASE"/>
</dbReference>
<dbReference type="GO" id="GO:0071949">
    <property type="term" value="F:FAD binding"/>
    <property type="evidence" value="ECO:0007669"/>
    <property type="project" value="InterPro"/>
</dbReference>
<dbReference type="AlphaFoldDB" id="A0A136IPX7"/>
<dbReference type="PANTHER" id="PTHR13789:SF316">
    <property type="entry name" value="FAD-BINDING DOMAIN-CONTAINING PROTEIN"/>
    <property type="match status" value="1"/>
</dbReference>
<evidence type="ECO:0000256" key="3">
    <source>
        <dbReference type="ARBA" id="ARBA00022630"/>
    </source>
</evidence>
<dbReference type="SUPFAM" id="SSF51905">
    <property type="entry name" value="FAD/NAD(P)-binding domain"/>
    <property type="match status" value="1"/>
</dbReference>
<evidence type="ECO:0000256" key="1">
    <source>
        <dbReference type="ARBA" id="ARBA00005179"/>
    </source>
</evidence>
<dbReference type="Gene3D" id="3.50.50.60">
    <property type="entry name" value="FAD/NAD(P)-binding domain"/>
    <property type="match status" value="1"/>
</dbReference>
<gene>
    <name evidence="8" type="ORF">Micbo1qcDRAFT_218747</name>
</gene>
<dbReference type="GO" id="GO:0004497">
    <property type="term" value="F:monooxygenase activity"/>
    <property type="evidence" value="ECO:0007669"/>
    <property type="project" value="UniProtKB-KW"/>
</dbReference>
<accession>A0A136IPX7</accession>
<name>A0A136IPX7_9PEZI</name>
<dbReference type="PANTHER" id="PTHR13789">
    <property type="entry name" value="MONOOXYGENASE"/>
    <property type="match status" value="1"/>
</dbReference>
<evidence type="ECO:0000256" key="5">
    <source>
        <dbReference type="ARBA" id="ARBA00023002"/>
    </source>
</evidence>
<comment type="similarity">
    <text evidence="2">Belongs to the paxM FAD-dependent monooxygenase family.</text>
</comment>
<dbReference type="InterPro" id="IPR050493">
    <property type="entry name" value="FAD-dep_Monooxygenase_BioMet"/>
</dbReference>
<evidence type="ECO:0000259" key="7">
    <source>
        <dbReference type="Pfam" id="PF01494"/>
    </source>
</evidence>
<keyword evidence="5" id="KW-0560">Oxidoreductase</keyword>
<dbReference type="EMBL" id="KQ964265">
    <property type="protein sequence ID" value="KXJ86973.1"/>
    <property type="molecule type" value="Genomic_DNA"/>
</dbReference>
<evidence type="ECO:0000313" key="8">
    <source>
        <dbReference type="EMBL" id="KXJ86973.1"/>
    </source>
</evidence>
<protein>
    <submittedName>
        <fullName evidence="8">Putative salicylate hydroxylase</fullName>
    </submittedName>
</protein>
<keyword evidence="6" id="KW-0503">Monooxygenase</keyword>
<evidence type="ECO:0000256" key="6">
    <source>
        <dbReference type="ARBA" id="ARBA00023033"/>
    </source>
</evidence>
<dbReference type="STRING" id="196109.A0A136IPX7"/>
<reference evidence="9" key="1">
    <citation type="submission" date="2016-02" db="EMBL/GenBank/DDBJ databases">
        <title>Draft genome sequence of Microdochium bolleyi, a fungal endophyte of beachgrass.</title>
        <authorList>
            <consortium name="DOE Joint Genome Institute"/>
            <person name="David A.S."/>
            <person name="May G."/>
            <person name="Haridas S."/>
            <person name="Lim J."/>
            <person name="Wang M."/>
            <person name="Labutti K."/>
            <person name="Lipzen A."/>
            <person name="Barry K."/>
            <person name="Grigoriev I.V."/>
        </authorList>
    </citation>
    <scope>NUCLEOTIDE SEQUENCE [LARGE SCALE GENOMIC DNA]</scope>
    <source>
        <strain evidence="9">J235TASD1</strain>
    </source>
</reference>
<comment type="pathway">
    <text evidence="1">Secondary metabolite biosynthesis.</text>
</comment>
<keyword evidence="4" id="KW-0274">FAD</keyword>
<organism evidence="8 9">
    <name type="scientific">Microdochium bolleyi</name>
    <dbReference type="NCBI Taxonomy" id="196109"/>
    <lineage>
        <taxon>Eukaryota</taxon>
        <taxon>Fungi</taxon>
        <taxon>Dikarya</taxon>
        <taxon>Ascomycota</taxon>
        <taxon>Pezizomycotina</taxon>
        <taxon>Sordariomycetes</taxon>
        <taxon>Xylariomycetidae</taxon>
        <taxon>Xylariales</taxon>
        <taxon>Microdochiaceae</taxon>
        <taxon>Microdochium</taxon>
    </lineage>
</organism>
<proteinExistence type="inferred from homology"/>
<keyword evidence="9" id="KW-1185">Reference proteome</keyword>
<dbReference type="InterPro" id="IPR002938">
    <property type="entry name" value="FAD-bd"/>
</dbReference>